<keyword evidence="12" id="KW-1133">Transmembrane helix</keyword>
<reference evidence="14" key="1">
    <citation type="journal article" date="2014" name="Front. Microbiol.">
        <title>High frequency of phylogenetically diverse reductive dehalogenase-homologous genes in deep subseafloor sedimentary metagenomes.</title>
        <authorList>
            <person name="Kawai M."/>
            <person name="Futagami T."/>
            <person name="Toyoda A."/>
            <person name="Takaki Y."/>
            <person name="Nishi S."/>
            <person name="Hori S."/>
            <person name="Arai W."/>
            <person name="Tsubouchi T."/>
            <person name="Morono Y."/>
            <person name="Uchiyama I."/>
            <person name="Ito T."/>
            <person name="Fujiyama A."/>
            <person name="Inagaki F."/>
            <person name="Takami H."/>
        </authorList>
    </citation>
    <scope>NUCLEOTIDE SEQUENCE</scope>
    <source>
        <strain evidence="14">Expedition CK06-06</strain>
    </source>
</reference>
<dbReference type="PROSITE" id="PS50885">
    <property type="entry name" value="HAMP"/>
    <property type="match status" value="1"/>
</dbReference>
<dbReference type="InterPro" id="IPR003660">
    <property type="entry name" value="HAMP_dom"/>
</dbReference>
<evidence type="ECO:0000256" key="11">
    <source>
        <dbReference type="ARBA" id="ARBA00023136"/>
    </source>
</evidence>
<dbReference type="PANTHER" id="PTHR45528:SF1">
    <property type="entry name" value="SENSOR HISTIDINE KINASE CPXA"/>
    <property type="match status" value="1"/>
</dbReference>
<dbReference type="InterPro" id="IPR050398">
    <property type="entry name" value="HssS/ArlS-like"/>
</dbReference>
<evidence type="ECO:0000256" key="7">
    <source>
        <dbReference type="ARBA" id="ARBA00022741"/>
    </source>
</evidence>
<evidence type="ECO:0000256" key="2">
    <source>
        <dbReference type="ARBA" id="ARBA00004651"/>
    </source>
</evidence>
<evidence type="ECO:0000256" key="6">
    <source>
        <dbReference type="ARBA" id="ARBA00022679"/>
    </source>
</evidence>
<comment type="catalytic activity">
    <reaction evidence="1">
        <text>ATP + protein L-histidine = ADP + protein N-phospho-L-histidine.</text>
        <dbReference type="EC" id="2.7.13.3"/>
    </reaction>
</comment>
<keyword evidence="8" id="KW-0418">Kinase</keyword>
<dbReference type="EC" id="2.7.13.3" evidence="3"/>
<dbReference type="AlphaFoldDB" id="X0YRI0"/>
<keyword evidence="10" id="KW-0902">Two-component regulatory system</keyword>
<evidence type="ECO:0000256" key="4">
    <source>
        <dbReference type="ARBA" id="ARBA00022475"/>
    </source>
</evidence>
<comment type="subcellular location">
    <subcellularLocation>
        <location evidence="2">Cell membrane</location>
        <topology evidence="2">Multi-pass membrane protein</topology>
    </subcellularLocation>
</comment>
<evidence type="ECO:0000256" key="5">
    <source>
        <dbReference type="ARBA" id="ARBA00022553"/>
    </source>
</evidence>
<comment type="caution">
    <text evidence="14">The sequence shown here is derived from an EMBL/GenBank/DDBJ whole genome shotgun (WGS) entry which is preliminary data.</text>
</comment>
<dbReference type="PANTHER" id="PTHR45528">
    <property type="entry name" value="SENSOR HISTIDINE KINASE CPXA"/>
    <property type="match status" value="1"/>
</dbReference>
<dbReference type="GO" id="GO:0000160">
    <property type="term" value="P:phosphorelay signal transduction system"/>
    <property type="evidence" value="ECO:0007669"/>
    <property type="project" value="UniProtKB-KW"/>
</dbReference>
<evidence type="ECO:0000256" key="9">
    <source>
        <dbReference type="ARBA" id="ARBA00022840"/>
    </source>
</evidence>
<feature type="transmembrane region" description="Helical" evidence="12">
    <location>
        <begin position="21"/>
        <end position="49"/>
    </location>
</feature>
<keyword evidence="4" id="KW-1003">Cell membrane</keyword>
<evidence type="ECO:0000256" key="3">
    <source>
        <dbReference type="ARBA" id="ARBA00012438"/>
    </source>
</evidence>
<gene>
    <name evidence="14" type="ORF">S01H4_19769</name>
</gene>
<keyword evidence="9" id="KW-0067">ATP-binding</keyword>
<evidence type="ECO:0000259" key="13">
    <source>
        <dbReference type="PROSITE" id="PS50885"/>
    </source>
</evidence>
<evidence type="ECO:0000256" key="8">
    <source>
        <dbReference type="ARBA" id="ARBA00022777"/>
    </source>
</evidence>
<keyword evidence="5" id="KW-0597">Phosphoprotein</keyword>
<dbReference type="GO" id="GO:0005886">
    <property type="term" value="C:plasma membrane"/>
    <property type="evidence" value="ECO:0007669"/>
    <property type="project" value="UniProtKB-SubCell"/>
</dbReference>
<keyword evidence="11 12" id="KW-0472">Membrane</keyword>
<protein>
    <recommendedName>
        <fullName evidence="3">histidine kinase</fullName>
        <ecNumber evidence="3">2.7.13.3</ecNumber>
    </recommendedName>
</protein>
<dbReference type="GO" id="GO:0005524">
    <property type="term" value="F:ATP binding"/>
    <property type="evidence" value="ECO:0007669"/>
    <property type="project" value="UniProtKB-KW"/>
</dbReference>
<feature type="transmembrane region" description="Helical" evidence="12">
    <location>
        <begin position="69"/>
        <end position="96"/>
    </location>
</feature>
<feature type="domain" description="HAMP" evidence="13">
    <location>
        <begin position="98"/>
        <end position="150"/>
    </location>
</feature>
<evidence type="ECO:0000256" key="1">
    <source>
        <dbReference type="ARBA" id="ARBA00000085"/>
    </source>
</evidence>
<dbReference type="SUPFAM" id="SSF158472">
    <property type="entry name" value="HAMP domain-like"/>
    <property type="match status" value="1"/>
</dbReference>
<sequence length="151" mass="17397">MREMKEVRIDRRKTRFIEKSFQVKFIIKFCMLVIIGGLLTIGILYFLSMRSTTVAIVNSEVVVKTTADFLLPIFIQTVVVVMILVSIATIIVTLIVSHKIAGPLYRLKKAMHDLGEGNFSAEINLRKFDQLKHIAQEFNNMVRKLKERLSR</sequence>
<organism evidence="14">
    <name type="scientific">marine sediment metagenome</name>
    <dbReference type="NCBI Taxonomy" id="412755"/>
    <lineage>
        <taxon>unclassified sequences</taxon>
        <taxon>metagenomes</taxon>
        <taxon>ecological metagenomes</taxon>
    </lineage>
</organism>
<name>X0YRI0_9ZZZZ</name>
<evidence type="ECO:0000256" key="10">
    <source>
        <dbReference type="ARBA" id="ARBA00023012"/>
    </source>
</evidence>
<dbReference type="CDD" id="cd06225">
    <property type="entry name" value="HAMP"/>
    <property type="match status" value="1"/>
</dbReference>
<dbReference type="EMBL" id="BART01008838">
    <property type="protein sequence ID" value="GAG58825.1"/>
    <property type="molecule type" value="Genomic_DNA"/>
</dbReference>
<dbReference type="GO" id="GO:0004673">
    <property type="term" value="F:protein histidine kinase activity"/>
    <property type="evidence" value="ECO:0007669"/>
    <property type="project" value="UniProtKB-EC"/>
</dbReference>
<accession>X0YRI0</accession>
<evidence type="ECO:0000256" key="12">
    <source>
        <dbReference type="SAM" id="Phobius"/>
    </source>
</evidence>
<dbReference type="Gene3D" id="6.10.340.10">
    <property type="match status" value="1"/>
</dbReference>
<proteinExistence type="predicted"/>
<keyword evidence="7" id="KW-0547">Nucleotide-binding</keyword>
<evidence type="ECO:0000313" key="14">
    <source>
        <dbReference type="EMBL" id="GAG58825.1"/>
    </source>
</evidence>
<keyword evidence="6" id="KW-0808">Transferase</keyword>
<keyword evidence="12" id="KW-0812">Transmembrane</keyword>